<name>A0AAN8VM25_9MAGN</name>
<feature type="domain" description="DUF3741" evidence="3">
    <location>
        <begin position="140"/>
        <end position="163"/>
    </location>
</feature>
<feature type="region of interest" description="Disordered" evidence="1">
    <location>
        <begin position="164"/>
        <end position="187"/>
    </location>
</feature>
<feature type="region of interest" description="Disordered" evidence="1">
    <location>
        <begin position="40"/>
        <end position="93"/>
    </location>
</feature>
<feature type="compositionally biased region" description="Basic and acidic residues" evidence="1">
    <location>
        <begin position="411"/>
        <end position="424"/>
    </location>
</feature>
<reference evidence="4 5" key="1">
    <citation type="submission" date="2023-12" db="EMBL/GenBank/DDBJ databases">
        <title>A high-quality genome assembly for Dillenia turbinata (Dilleniales).</title>
        <authorList>
            <person name="Chanderbali A."/>
        </authorList>
    </citation>
    <scope>NUCLEOTIDE SEQUENCE [LARGE SCALE GENOMIC DNA]</scope>
    <source>
        <strain evidence="4">LSX21</strain>
        <tissue evidence="4">Leaf</tissue>
    </source>
</reference>
<feature type="compositionally biased region" description="Polar residues" evidence="1">
    <location>
        <begin position="74"/>
        <end position="87"/>
    </location>
</feature>
<dbReference type="InterPro" id="IPR025486">
    <property type="entry name" value="DUF4378"/>
</dbReference>
<feature type="compositionally biased region" description="Basic and acidic residues" evidence="1">
    <location>
        <begin position="371"/>
        <end position="382"/>
    </location>
</feature>
<dbReference type="PANTHER" id="PTHR31680">
    <property type="entry name" value="LONGIFOLIA PROTEIN"/>
    <property type="match status" value="1"/>
</dbReference>
<evidence type="ECO:0000259" key="2">
    <source>
        <dbReference type="Pfam" id="PF14309"/>
    </source>
</evidence>
<feature type="domain" description="DUF4378" evidence="2">
    <location>
        <begin position="529"/>
        <end position="669"/>
    </location>
</feature>
<dbReference type="EMBL" id="JBAMMX010000006">
    <property type="protein sequence ID" value="KAK6937583.1"/>
    <property type="molecule type" value="Genomic_DNA"/>
</dbReference>
<evidence type="ECO:0000313" key="4">
    <source>
        <dbReference type="EMBL" id="KAK6937583.1"/>
    </source>
</evidence>
<accession>A0AAN8VM25</accession>
<evidence type="ECO:0000259" key="3">
    <source>
        <dbReference type="Pfam" id="PF14383"/>
    </source>
</evidence>
<feature type="region of interest" description="Disordered" evidence="1">
    <location>
        <begin position="129"/>
        <end position="151"/>
    </location>
</feature>
<dbReference type="InterPro" id="IPR033334">
    <property type="entry name" value="LNG1/2"/>
</dbReference>
<proteinExistence type="predicted"/>
<organism evidence="4 5">
    <name type="scientific">Dillenia turbinata</name>
    <dbReference type="NCBI Taxonomy" id="194707"/>
    <lineage>
        <taxon>Eukaryota</taxon>
        <taxon>Viridiplantae</taxon>
        <taxon>Streptophyta</taxon>
        <taxon>Embryophyta</taxon>
        <taxon>Tracheophyta</taxon>
        <taxon>Spermatophyta</taxon>
        <taxon>Magnoliopsida</taxon>
        <taxon>eudicotyledons</taxon>
        <taxon>Gunneridae</taxon>
        <taxon>Pentapetalae</taxon>
        <taxon>Dilleniales</taxon>
        <taxon>Dilleniaceae</taxon>
        <taxon>Dillenia</taxon>
    </lineage>
</organism>
<protein>
    <submittedName>
        <fullName evidence="4">DUF3741-associated sequence motif</fullName>
    </submittedName>
</protein>
<keyword evidence="5" id="KW-1185">Reference proteome</keyword>
<dbReference type="Pfam" id="PF14383">
    <property type="entry name" value="VARLMGL"/>
    <property type="match status" value="1"/>
</dbReference>
<dbReference type="PANTHER" id="PTHR31680:SF12">
    <property type="entry name" value="OS11G0587300 PROTEIN"/>
    <property type="match status" value="1"/>
</dbReference>
<evidence type="ECO:0000256" key="1">
    <source>
        <dbReference type="SAM" id="MobiDB-lite"/>
    </source>
</evidence>
<dbReference type="InterPro" id="IPR032795">
    <property type="entry name" value="DUF3741-assoc"/>
</dbReference>
<sequence length="696" mass="78830">MTTGILHDQNLEKQIEKQMGCMAGFLHLFDRHQVLTGKRHYSAKRLPPAPDSRSESEKSVGSPATELRSPASEIPTTPTKTVETQPKSPLPFPIFEFKEGTRTSWKFSKEAPRLSLDSRAIVDARGSLYPREIRTNQPENSVSDDGDKQRRSPSVIARLMGLEPLQNNAESEPVKKAELRRSASESRVSRDLRFVDSNNFQLKVPNQWNHGKGFVTNSVTSNAGHNHNQHNSNNASNFRVVDPPQYSTRTGKSEMQKTWKANHQHRKSFFEPEDFFPEPKHAVSIYGEIEKRLKMRGIDEPAKDLETLKQILEALQLKGLLHAKKPSEQFDPRNIVYDRSFSSSESPIVVMKTSKSQQSSPTSSFRSRVNMRRESAEIDRNQGRVRNSSVSSTSPKSSNSIVKSKALNVETQRRTIESTSEQRRNSISPVLSPKLKRTSGSDQSALGTIRSPRNKKATEITSSSSMELQQPSPVSVLDSSFYKDESASPPVMKRSIDFKDKVDFEDEIWNCGSISPVQLKTESKSDDWDYEYVSEILRASNYLPGDSDIFLLLEKQQYTKGNDTSESSRLQRRLIFDTITEILDRNRQLPPWKAILTSNKPNIQQIWSEFIKIRERNDAVLATDDLLETICGVLRKDFAGDGVSGWGENVMEFSHLVLDIERLIFKDLIGATIRDLAYFGAQSNKVVPPPRRKLVF</sequence>
<gene>
    <name evidence="4" type="ORF">RJ641_031091</name>
</gene>
<feature type="compositionally biased region" description="Low complexity" evidence="1">
    <location>
        <begin position="387"/>
        <end position="405"/>
    </location>
</feature>
<feature type="compositionally biased region" description="Basic and acidic residues" evidence="1">
    <location>
        <begin position="172"/>
        <end position="187"/>
    </location>
</feature>
<dbReference type="GO" id="GO:0051513">
    <property type="term" value="P:regulation of monopolar cell growth"/>
    <property type="evidence" value="ECO:0007669"/>
    <property type="project" value="InterPro"/>
</dbReference>
<dbReference type="Proteomes" id="UP001370490">
    <property type="component" value="Unassembled WGS sequence"/>
</dbReference>
<dbReference type="Pfam" id="PF14309">
    <property type="entry name" value="DUF4378"/>
    <property type="match status" value="1"/>
</dbReference>
<feature type="region of interest" description="Disordered" evidence="1">
    <location>
        <begin position="346"/>
        <end position="475"/>
    </location>
</feature>
<dbReference type="AlphaFoldDB" id="A0AAN8VM25"/>
<evidence type="ECO:0000313" key="5">
    <source>
        <dbReference type="Proteomes" id="UP001370490"/>
    </source>
</evidence>
<feature type="compositionally biased region" description="Polar residues" evidence="1">
    <location>
        <begin position="459"/>
        <end position="473"/>
    </location>
</feature>
<feature type="compositionally biased region" description="Low complexity" evidence="1">
    <location>
        <begin position="352"/>
        <end position="368"/>
    </location>
</feature>
<comment type="caution">
    <text evidence="4">The sequence shown here is derived from an EMBL/GenBank/DDBJ whole genome shotgun (WGS) entry which is preliminary data.</text>
</comment>